<dbReference type="GO" id="GO:0016836">
    <property type="term" value="F:hydro-lyase activity"/>
    <property type="evidence" value="ECO:0007669"/>
    <property type="project" value="TreeGrafter"/>
</dbReference>
<dbReference type="GO" id="GO:0016052">
    <property type="term" value="P:carbohydrate catabolic process"/>
    <property type="evidence" value="ECO:0007669"/>
    <property type="project" value="TreeGrafter"/>
</dbReference>
<dbReference type="PANTHER" id="PTHR13794:SF58">
    <property type="entry name" value="MITOCHONDRIAL ENOLASE SUPERFAMILY MEMBER 1"/>
    <property type="match status" value="1"/>
</dbReference>
<dbReference type="Gene3D" id="3.30.390.10">
    <property type="entry name" value="Enolase-like, N-terminal domain"/>
    <property type="match status" value="1"/>
</dbReference>
<reference evidence="5 6" key="1">
    <citation type="submission" date="2016-01" db="EMBL/GenBank/DDBJ databases">
        <authorList>
            <person name="Oliw E.H."/>
        </authorList>
    </citation>
    <scope>NUCLEOTIDE SEQUENCE [LARGE SCALE GENOMIC DNA]</scope>
    <source>
        <strain evidence="5 6">Kerr 14</strain>
    </source>
</reference>
<protein>
    <submittedName>
        <fullName evidence="5">Mandelate racemase</fullName>
        <ecNumber evidence="5">5.1.2.2</ecNumber>
    </submittedName>
</protein>
<dbReference type="PROSITE" id="PS00909">
    <property type="entry name" value="MR_MLE_2"/>
    <property type="match status" value="1"/>
</dbReference>
<evidence type="ECO:0000259" key="4">
    <source>
        <dbReference type="SMART" id="SM00922"/>
    </source>
</evidence>
<comment type="cofactor">
    <cofactor evidence="1">
        <name>Mg(2+)</name>
        <dbReference type="ChEBI" id="CHEBI:18420"/>
    </cofactor>
</comment>
<dbReference type="RefSeq" id="WP_003521947.1">
    <property type="nucleotide sequence ID" value="NZ_LT009730.1"/>
</dbReference>
<dbReference type="EC" id="5.1.2.2" evidence="5"/>
<dbReference type="SUPFAM" id="SSF54826">
    <property type="entry name" value="Enolase N-terminal domain-like"/>
    <property type="match status" value="1"/>
</dbReference>
<dbReference type="InterPro" id="IPR029065">
    <property type="entry name" value="Enolase_C-like"/>
</dbReference>
<dbReference type="GO" id="GO:0009063">
    <property type="term" value="P:amino acid catabolic process"/>
    <property type="evidence" value="ECO:0007669"/>
    <property type="project" value="InterPro"/>
</dbReference>
<keyword evidence="2" id="KW-0479">Metal-binding</keyword>
<dbReference type="GO" id="GO:0000287">
    <property type="term" value="F:magnesium ion binding"/>
    <property type="evidence" value="ECO:0007669"/>
    <property type="project" value="TreeGrafter"/>
</dbReference>
<dbReference type="EMBL" id="FBWC01000008">
    <property type="protein sequence ID" value="CUX17342.1"/>
    <property type="molecule type" value="Genomic_DNA"/>
</dbReference>
<dbReference type="SUPFAM" id="SSF51604">
    <property type="entry name" value="Enolase C-terminal domain-like"/>
    <property type="match status" value="1"/>
</dbReference>
<feature type="domain" description="Mandelate racemase/muconate lactonizing enzyme C-terminal" evidence="4">
    <location>
        <begin position="146"/>
        <end position="242"/>
    </location>
</feature>
<organism evidence="5 6">
    <name type="scientific">Agrobacterium tumefaciens str. Kerr 14</name>
    <dbReference type="NCBI Taxonomy" id="1183424"/>
    <lineage>
        <taxon>Bacteria</taxon>
        <taxon>Pseudomonadati</taxon>
        <taxon>Pseudomonadota</taxon>
        <taxon>Alphaproteobacteria</taxon>
        <taxon>Hyphomicrobiales</taxon>
        <taxon>Rhizobiaceae</taxon>
        <taxon>Rhizobium/Agrobacterium group</taxon>
        <taxon>Agrobacterium</taxon>
        <taxon>Agrobacterium tumefaciens complex</taxon>
    </lineage>
</organism>
<dbReference type="InterPro" id="IPR013341">
    <property type="entry name" value="Mandelate_racemase_N_dom"/>
</dbReference>
<evidence type="ECO:0000256" key="3">
    <source>
        <dbReference type="ARBA" id="ARBA00022842"/>
    </source>
</evidence>
<keyword evidence="3" id="KW-0460">Magnesium</keyword>
<dbReference type="InterPro" id="IPR013342">
    <property type="entry name" value="Mandelate_racemase_C"/>
</dbReference>
<proteinExistence type="predicted"/>
<dbReference type="Gene3D" id="3.20.20.120">
    <property type="entry name" value="Enolase-like C-terminal domain"/>
    <property type="match status" value="1"/>
</dbReference>
<dbReference type="SFLD" id="SFLDS00001">
    <property type="entry name" value="Enolase"/>
    <property type="match status" value="1"/>
</dbReference>
<dbReference type="AlphaFoldDB" id="A0A1S7P7R5"/>
<evidence type="ECO:0000256" key="1">
    <source>
        <dbReference type="ARBA" id="ARBA00001946"/>
    </source>
</evidence>
<dbReference type="InterPro" id="IPR018110">
    <property type="entry name" value="Mandel_Rmase/mucon_lact_enz_CS"/>
</dbReference>
<dbReference type="Proteomes" id="UP000191897">
    <property type="component" value="Unassembled WGS sequence"/>
</dbReference>
<dbReference type="InterPro" id="IPR036849">
    <property type="entry name" value="Enolase-like_C_sf"/>
</dbReference>
<dbReference type="SFLD" id="SFLDG00179">
    <property type="entry name" value="mandelate_racemase"/>
    <property type="match status" value="1"/>
</dbReference>
<dbReference type="InterPro" id="IPR029017">
    <property type="entry name" value="Enolase-like_N"/>
</dbReference>
<sequence length="359" mass="38995">MTPSKIIQLQTRAVEVPFDYPIRTASGIVPTAPLVLIDLQTDAGVTGRAYIFAYTPIILKALMSLYGDLKPLILGSTLAPQALDEALRRRFTLLGTAGILRMVLAGLEMAAWDAFAKTLNLPLVQVLGGSPVGIRAYDSHSMDGESLATDRAVASAKAGFKGIKTKIGYADFGEELNVLRSIRRAVGDDFEILVDYNQSLTVPEAIRRGKYLEEIDIAWIEEPVLQGDYSGHAAVAQALSIPVQLGENWFGPEEMMLSVKAKAGDFAMVDIMKIGGVSAWLKASAIAEQHSLPLSSHLFQEISAHVLSVSPTAYRLEHLDIAGPILQDRLRIKDGLAFPSDQPGTGVEWDEDRVRQLSK</sequence>
<gene>
    <name evidence="5" type="primary">mdlA</name>
    <name evidence="5" type="ORF">AGR4C_Cc160185</name>
</gene>
<dbReference type="SMART" id="SM00922">
    <property type="entry name" value="MR_MLE"/>
    <property type="match status" value="1"/>
</dbReference>
<dbReference type="InterPro" id="IPR046945">
    <property type="entry name" value="RHMD-like"/>
</dbReference>
<evidence type="ECO:0000313" key="6">
    <source>
        <dbReference type="Proteomes" id="UP000191897"/>
    </source>
</evidence>
<evidence type="ECO:0000256" key="2">
    <source>
        <dbReference type="ARBA" id="ARBA00022723"/>
    </source>
</evidence>
<dbReference type="Pfam" id="PF02746">
    <property type="entry name" value="MR_MLE_N"/>
    <property type="match status" value="1"/>
</dbReference>
<evidence type="ECO:0000313" key="5">
    <source>
        <dbReference type="EMBL" id="CUX17342.1"/>
    </source>
</evidence>
<dbReference type="GO" id="GO:0018838">
    <property type="term" value="F:mandelate racemase activity"/>
    <property type="evidence" value="ECO:0007669"/>
    <property type="project" value="UniProtKB-EC"/>
</dbReference>
<dbReference type="PANTHER" id="PTHR13794">
    <property type="entry name" value="ENOLASE SUPERFAMILY, MANDELATE RACEMASE"/>
    <property type="match status" value="1"/>
</dbReference>
<keyword evidence="5" id="KW-0413">Isomerase</keyword>
<dbReference type="Pfam" id="PF13378">
    <property type="entry name" value="MR_MLE_C"/>
    <property type="match status" value="1"/>
</dbReference>
<name>A0A1S7P7R5_AGRTU</name>
<accession>A0A1S7P7R5</accession>